<name>A0ABW0TR07_9BACL</name>
<evidence type="ECO:0000259" key="7">
    <source>
        <dbReference type="PROSITE" id="PS51194"/>
    </source>
</evidence>
<dbReference type="PANTHER" id="PTHR47963:SF7">
    <property type="entry name" value="ATP-DEPENDENT RNA HELICASE YFML-RELATED"/>
    <property type="match status" value="1"/>
</dbReference>
<dbReference type="InterPro" id="IPR014001">
    <property type="entry name" value="Helicase_ATP-bd"/>
</dbReference>
<organism evidence="8 9">
    <name type="scientific">Sporosarcina soli</name>
    <dbReference type="NCBI Taxonomy" id="334736"/>
    <lineage>
        <taxon>Bacteria</taxon>
        <taxon>Bacillati</taxon>
        <taxon>Bacillota</taxon>
        <taxon>Bacilli</taxon>
        <taxon>Bacillales</taxon>
        <taxon>Caryophanaceae</taxon>
        <taxon>Sporosarcina</taxon>
    </lineage>
</organism>
<dbReference type="InterPro" id="IPR011545">
    <property type="entry name" value="DEAD/DEAH_box_helicase_dom"/>
</dbReference>
<comment type="caution">
    <text evidence="8">The sequence shown here is derived from an EMBL/GenBank/DDBJ whole genome shotgun (WGS) entry which is preliminary data.</text>
</comment>
<dbReference type="SMART" id="SM00487">
    <property type="entry name" value="DEXDc"/>
    <property type="match status" value="1"/>
</dbReference>
<dbReference type="Gene3D" id="3.40.50.300">
    <property type="entry name" value="P-loop containing nucleotide triphosphate hydrolases"/>
    <property type="match status" value="2"/>
</dbReference>
<dbReference type="GO" id="GO:0004386">
    <property type="term" value="F:helicase activity"/>
    <property type="evidence" value="ECO:0007669"/>
    <property type="project" value="UniProtKB-KW"/>
</dbReference>
<dbReference type="Pfam" id="PF00271">
    <property type="entry name" value="Helicase_C"/>
    <property type="match status" value="1"/>
</dbReference>
<dbReference type="EMBL" id="JBHSNO010000022">
    <property type="protein sequence ID" value="MFC5591934.1"/>
    <property type="molecule type" value="Genomic_DNA"/>
</dbReference>
<dbReference type="InterPro" id="IPR014013">
    <property type="entry name" value="Helic_SF1/SF2_ATP-bd_DinG/Rad3"/>
</dbReference>
<evidence type="ECO:0000256" key="3">
    <source>
        <dbReference type="ARBA" id="ARBA00022806"/>
    </source>
</evidence>
<dbReference type="CDD" id="cd00268">
    <property type="entry name" value="DEADc"/>
    <property type="match status" value="1"/>
</dbReference>
<dbReference type="Pfam" id="PF00270">
    <property type="entry name" value="DEAD"/>
    <property type="match status" value="1"/>
</dbReference>
<evidence type="ECO:0000259" key="6">
    <source>
        <dbReference type="PROSITE" id="PS51193"/>
    </source>
</evidence>
<dbReference type="InterPro" id="IPR050547">
    <property type="entry name" value="DEAD_box_RNA_helicases"/>
</dbReference>
<reference evidence="9" key="1">
    <citation type="journal article" date="2019" name="Int. J. Syst. Evol. Microbiol.">
        <title>The Global Catalogue of Microorganisms (GCM) 10K type strain sequencing project: providing services to taxonomists for standard genome sequencing and annotation.</title>
        <authorList>
            <consortium name="The Broad Institute Genomics Platform"/>
            <consortium name="The Broad Institute Genome Sequencing Center for Infectious Disease"/>
            <person name="Wu L."/>
            <person name="Ma J."/>
        </authorList>
    </citation>
    <scope>NUCLEOTIDE SEQUENCE [LARGE SCALE GENOMIC DNA]</scope>
    <source>
        <strain evidence="9">CGMCC 4.1434</strain>
    </source>
</reference>
<evidence type="ECO:0000313" key="9">
    <source>
        <dbReference type="Proteomes" id="UP001596109"/>
    </source>
</evidence>
<evidence type="ECO:0000256" key="1">
    <source>
        <dbReference type="ARBA" id="ARBA00022741"/>
    </source>
</evidence>
<dbReference type="RefSeq" id="WP_381440772.1">
    <property type="nucleotide sequence ID" value="NZ_JBHSNO010000022.1"/>
</dbReference>
<evidence type="ECO:0000313" key="8">
    <source>
        <dbReference type="EMBL" id="MFC5591934.1"/>
    </source>
</evidence>
<dbReference type="PROSITE" id="PS51194">
    <property type="entry name" value="HELICASE_CTER"/>
    <property type="match status" value="1"/>
</dbReference>
<protein>
    <submittedName>
        <fullName evidence="8">DEAD/DEAH box helicase</fullName>
        <ecNumber evidence="8">3.6.4.-</ecNumber>
    </submittedName>
</protein>
<evidence type="ECO:0000256" key="4">
    <source>
        <dbReference type="ARBA" id="ARBA00022840"/>
    </source>
</evidence>
<dbReference type="SUPFAM" id="SSF52540">
    <property type="entry name" value="P-loop containing nucleoside triphosphate hydrolases"/>
    <property type="match status" value="1"/>
</dbReference>
<evidence type="ECO:0000256" key="2">
    <source>
        <dbReference type="ARBA" id="ARBA00022801"/>
    </source>
</evidence>
<dbReference type="InterPro" id="IPR027417">
    <property type="entry name" value="P-loop_NTPase"/>
</dbReference>
<dbReference type="CDD" id="cd18787">
    <property type="entry name" value="SF2_C_DEAD"/>
    <property type="match status" value="1"/>
</dbReference>
<keyword evidence="3 8" id="KW-0347">Helicase</keyword>
<feature type="domain" description="Helicase ATP-binding" evidence="6">
    <location>
        <begin position="1"/>
        <end position="252"/>
    </location>
</feature>
<proteinExistence type="predicted"/>
<dbReference type="GO" id="GO:0016787">
    <property type="term" value="F:hydrolase activity"/>
    <property type="evidence" value="ECO:0007669"/>
    <property type="project" value="UniProtKB-KW"/>
</dbReference>
<keyword evidence="1" id="KW-0547">Nucleotide-binding</keyword>
<dbReference type="Proteomes" id="UP001596109">
    <property type="component" value="Unassembled WGS sequence"/>
</dbReference>
<dbReference type="InterPro" id="IPR001650">
    <property type="entry name" value="Helicase_C-like"/>
</dbReference>
<feature type="domain" description="Helicase C-terminal" evidence="7">
    <location>
        <begin position="225"/>
        <end position="380"/>
    </location>
</feature>
<dbReference type="InterPro" id="IPR044742">
    <property type="entry name" value="DEAD/DEAH_RhlB"/>
</dbReference>
<dbReference type="PROSITE" id="PS51192">
    <property type="entry name" value="HELICASE_ATP_BIND_1"/>
    <property type="match status" value="1"/>
</dbReference>
<dbReference type="SMART" id="SM00490">
    <property type="entry name" value="HELICc"/>
    <property type="match status" value="1"/>
</dbReference>
<gene>
    <name evidence="8" type="ORF">ACFPRA_23955</name>
</gene>
<dbReference type="EC" id="3.6.4.-" evidence="8"/>
<dbReference type="PANTHER" id="PTHR47963">
    <property type="entry name" value="DEAD-BOX ATP-DEPENDENT RNA HELICASE 47, MITOCHONDRIAL"/>
    <property type="match status" value="1"/>
</dbReference>
<evidence type="ECO:0000259" key="5">
    <source>
        <dbReference type="PROSITE" id="PS51192"/>
    </source>
</evidence>
<sequence>MSFVEKMDDVFKNKWKFEQEMPIQSKMIPEMLAGKDIVAESPTGSGKTLAYVLPILQLVDGDKMQTQALIMTPSQELSMQIVNVIREWVEGTSITVTQLIGGANMQRQIERLKKKPTIVVGTPGRLAELVKSKKLKMHDIRQVVLDEGDQLLSREHRVIVKNLIEAANPDRQVTVVSATITDEIEIVAKRLMIDPIRIQVTQDELPKSGKVIHSYVKTEVRDKTDLLRGLSHLEGIRALAFINNVDQLRMKEMKLQYNEAPVAVLYSDMKKFERQQTLEAFRKGESRILIATDLAARGLDIEGLTHVIHVDVPHTIEQYLHRSGRTGRAGNDGEVLTLLSYAEERDYRKLTKGMKPIQKMWYKGKLMEGNSKTVGKNKKK</sequence>
<feature type="domain" description="Helicase ATP-binding" evidence="5">
    <location>
        <begin position="28"/>
        <end position="198"/>
    </location>
</feature>
<keyword evidence="4" id="KW-0067">ATP-binding</keyword>
<keyword evidence="9" id="KW-1185">Reference proteome</keyword>
<keyword evidence="2 8" id="KW-0378">Hydrolase</keyword>
<accession>A0ABW0TR07</accession>
<dbReference type="PROSITE" id="PS51193">
    <property type="entry name" value="HELICASE_ATP_BIND_2"/>
    <property type="match status" value="1"/>
</dbReference>